<proteinExistence type="inferred from homology"/>
<dbReference type="Proteomes" id="UP000241421">
    <property type="component" value="Unassembled WGS sequence"/>
</dbReference>
<dbReference type="SMART" id="SM00528">
    <property type="entry name" value="HNS"/>
    <property type="match status" value="1"/>
</dbReference>
<evidence type="ECO:0000256" key="2">
    <source>
        <dbReference type="ARBA" id="ARBA00010610"/>
    </source>
</evidence>
<evidence type="ECO:0000259" key="6">
    <source>
        <dbReference type="SMART" id="SM00528"/>
    </source>
</evidence>
<name>A0A2U2HGF2_9BURK</name>
<accession>A0A2U2HGF2</accession>
<protein>
    <submittedName>
        <fullName evidence="7">H-NS histone family protein</fullName>
    </submittedName>
</protein>
<feature type="region of interest" description="Disordered" evidence="5">
    <location>
        <begin position="64"/>
        <end position="83"/>
    </location>
</feature>
<feature type="domain" description="DNA-binding protein H-NS-like C-terminal" evidence="6">
    <location>
        <begin position="60"/>
        <end position="105"/>
    </location>
</feature>
<dbReference type="OrthoDB" id="5297879at2"/>
<dbReference type="AlphaFoldDB" id="A0A2U2HGF2"/>
<organism evidence="7 8">
    <name type="scientific">Massilia glaciei</name>
    <dbReference type="NCBI Taxonomy" id="1524097"/>
    <lineage>
        <taxon>Bacteria</taxon>
        <taxon>Pseudomonadati</taxon>
        <taxon>Pseudomonadota</taxon>
        <taxon>Betaproteobacteria</taxon>
        <taxon>Burkholderiales</taxon>
        <taxon>Oxalobacteraceae</taxon>
        <taxon>Telluria group</taxon>
        <taxon>Massilia</taxon>
    </lineage>
</organism>
<dbReference type="GO" id="GO:0003680">
    <property type="term" value="F:minor groove of adenine-thymine-rich DNA binding"/>
    <property type="evidence" value="ECO:0007669"/>
    <property type="project" value="TreeGrafter"/>
</dbReference>
<dbReference type="EMBL" id="PXWF02000272">
    <property type="protein sequence ID" value="PWF44017.1"/>
    <property type="molecule type" value="Genomic_DNA"/>
</dbReference>
<sequence length="105" mass="11432">MKDLSKLSLTDLRTLESQVQEALKTHHFLAISKAREQILHIAQSSGLSVADIVATKAPKRAKSAPVAAKYRNPDDASQTWSGRGRQPLWVKALLEAGNSLGELSK</sequence>
<dbReference type="RefSeq" id="WP_106759122.1">
    <property type="nucleotide sequence ID" value="NZ_PXWF02000272.1"/>
</dbReference>
<keyword evidence="3" id="KW-0963">Cytoplasm</keyword>
<dbReference type="GO" id="GO:0001217">
    <property type="term" value="F:DNA-binding transcription repressor activity"/>
    <property type="evidence" value="ECO:0007669"/>
    <property type="project" value="TreeGrafter"/>
</dbReference>
<dbReference type="PANTHER" id="PTHR38097:SF2">
    <property type="entry name" value="DNA-BINDING PROTEIN STPA"/>
    <property type="match status" value="1"/>
</dbReference>
<dbReference type="GO" id="GO:0003681">
    <property type="term" value="F:bent DNA binding"/>
    <property type="evidence" value="ECO:0007669"/>
    <property type="project" value="TreeGrafter"/>
</dbReference>
<evidence type="ECO:0000313" key="7">
    <source>
        <dbReference type="EMBL" id="PWF44017.1"/>
    </source>
</evidence>
<keyword evidence="8" id="KW-1185">Reference proteome</keyword>
<dbReference type="GO" id="GO:0032993">
    <property type="term" value="C:protein-DNA complex"/>
    <property type="evidence" value="ECO:0007669"/>
    <property type="project" value="TreeGrafter"/>
</dbReference>
<keyword evidence="4" id="KW-0238">DNA-binding</keyword>
<evidence type="ECO:0000256" key="5">
    <source>
        <dbReference type="SAM" id="MobiDB-lite"/>
    </source>
</evidence>
<dbReference type="InterPro" id="IPR027444">
    <property type="entry name" value="H-NS_C_dom"/>
</dbReference>
<dbReference type="GO" id="GO:0009295">
    <property type="term" value="C:nucleoid"/>
    <property type="evidence" value="ECO:0007669"/>
    <property type="project" value="UniProtKB-SubCell"/>
</dbReference>
<evidence type="ECO:0000256" key="1">
    <source>
        <dbReference type="ARBA" id="ARBA00004453"/>
    </source>
</evidence>
<comment type="subcellular location">
    <subcellularLocation>
        <location evidence="1">Cytoplasm</location>
        <location evidence="1">Nucleoid</location>
    </subcellularLocation>
</comment>
<dbReference type="GO" id="GO:0005829">
    <property type="term" value="C:cytosol"/>
    <property type="evidence" value="ECO:0007669"/>
    <property type="project" value="TreeGrafter"/>
</dbReference>
<dbReference type="Pfam" id="PF00816">
    <property type="entry name" value="Histone_HNS"/>
    <property type="match status" value="1"/>
</dbReference>
<dbReference type="InterPro" id="IPR037150">
    <property type="entry name" value="H-NS_C_dom_sf"/>
</dbReference>
<dbReference type="PANTHER" id="PTHR38097">
    <property type="match status" value="1"/>
</dbReference>
<gene>
    <name evidence="7" type="ORF">C7C56_019975</name>
</gene>
<dbReference type="GO" id="GO:0000976">
    <property type="term" value="F:transcription cis-regulatory region binding"/>
    <property type="evidence" value="ECO:0007669"/>
    <property type="project" value="TreeGrafter"/>
</dbReference>
<comment type="similarity">
    <text evidence="2">Belongs to the histone-like protein H-NS family.</text>
</comment>
<evidence type="ECO:0000313" key="8">
    <source>
        <dbReference type="Proteomes" id="UP000241421"/>
    </source>
</evidence>
<reference evidence="7 8" key="1">
    <citation type="submission" date="2018-04" db="EMBL/GenBank/DDBJ databases">
        <title>Massilia violaceinigra sp. nov., a novel purple-pigmented bacterium isolated from Tianshan glacier, Xinjiang, China.</title>
        <authorList>
            <person name="Wang H."/>
        </authorList>
    </citation>
    <scope>NUCLEOTIDE SEQUENCE [LARGE SCALE GENOMIC DNA]</scope>
    <source>
        <strain evidence="7 8">B448-2</strain>
    </source>
</reference>
<evidence type="ECO:0000256" key="3">
    <source>
        <dbReference type="ARBA" id="ARBA00022490"/>
    </source>
</evidence>
<comment type="caution">
    <text evidence="7">The sequence shown here is derived from an EMBL/GenBank/DDBJ whole genome shotgun (WGS) entry which is preliminary data.</text>
</comment>
<dbReference type="Gene3D" id="4.10.430.10">
    <property type="entry name" value="Histone-like protein H-NS, C-terminal domain"/>
    <property type="match status" value="1"/>
</dbReference>
<dbReference type="SUPFAM" id="SSF81273">
    <property type="entry name" value="H-NS histone-like proteins"/>
    <property type="match status" value="1"/>
</dbReference>
<evidence type="ECO:0000256" key="4">
    <source>
        <dbReference type="ARBA" id="ARBA00023125"/>
    </source>
</evidence>